<dbReference type="GeneID" id="63678805"/>
<dbReference type="Proteomes" id="UP000031575">
    <property type="component" value="Unassembled WGS sequence"/>
</dbReference>
<feature type="compositionally biased region" description="Low complexity" evidence="1">
    <location>
        <begin position="63"/>
        <end position="96"/>
    </location>
</feature>
<dbReference type="InterPro" id="IPR038988">
    <property type="entry name" value="Sas4"/>
</dbReference>
<feature type="region of interest" description="Disordered" evidence="1">
    <location>
        <begin position="145"/>
        <end position="178"/>
    </location>
</feature>
<sequence>MLETLTILPMAPGTRSRRTDVLHRATPVLLPKPNQRQTTLDQHLHSAGVRPRSAGTRPPPALQQPLQQSQQRAPRQQQQKQQQRRQQAQSQLQASQPQQQQLSFAIAAPTRSIQNILNHANSMGSMSAARPKRKIAADNDESTAKLATNGHAGGSGRRSDQFDGQIHAGTDADDSDNALDSALRKRPRLAVEIVDVAKSPGLQRPPGALAPASPPNKAGAASKTNTNTAGSNSLAAAVPIAPFPNTASTASTTTPTTSSAPHSSSTPTTASTHTPTRRPIAARQHPAVSATHRAPILDRATRDNATTSTSTTTSSSSLHKHAVPPAAPSPNPLPSDAARSHRLNSGRSLPKPASQLATKPPKEKAVNGFKQELKALQVSTAEAEAVAATRGPREGGRKLRSQEATRFKSDLAAYFPDYDEVIGNEPKEEHILNIDTPIIFVESTPAHPATNLPTSTVSTPLAASLRSSDRAGSVRVKGYGDKLFYDVFDSHVLDFTFLGNQHKSKGAVDPLPDSYFEAHHKRAERLERSIRNTEKGRAQHEKDQIMRLLEGLQGPDWLRTMGVSGITESKKKAFEPAREHFIRGSRAILEKFRLWSVEEKRRKLEKDRAHALEVKAREAAADTAAAHPHGRGKAKADNTASKSSRGRRDLGGKASGKRATRKSLDDSDVAGQPHDEVHDDEEAAEDAGDDEAAEEDEVDDDSQPDSSDFDAVIAQQLREEALARSRLASKAAASANKRRKPNRAAKQDAPPSPTSPLARPPSPSQPPDEVTSFFRKRYQRDAALSRGRRKGRTVMAWGQPVPEPAETDFSLPGEILNQTGVAGRGRRGGARTGARGRGGARGGVRGVGRK</sequence>
<feature type="region of interest" description="Disordered" evidence="1">
    <location>
        <begin position="618"/>
        <end position="850"/>
    </location>
</feature>
<dbReference type="OrthoDB" id="1938992at2759"/>
<feature type="domain" description="Something about silencing protein 4" evidence="2">
    <location>
        <begin position="509"/>
        <end position="604"/>
    </location>
</feature>
<name>A0A0C2IYR0_9PEZI</name>
<dbReference type="Pfam" id="PF15460">
    <property type="entry name" value="SAS4"/>
    <property type="match status" value="1"/>
</dbReference>
<feature type="region of interest" description="Disordered" evidence="1">
    <location>
        <begin position="197"/>
        <end position="230"/>
    </location>
</feature>
<organism evidence="3 4">
    <name type="scientific">Sporothrix brasiliensis 5110</name>
    <dbReference type="NCBI Taxonomy" id="1398154"/>
    <lineage>
        <taxon>Eukaryota</taxon>
        <taxon>Fungi</taxon>
        <taxon>Dikarya</taxon>
        <taxon>Ascomycota</taxon>
        <taxon>Pezizomycotina</taxon>
        <taxon>Sordariomycetes</taxon>
        <taxon>Sordariomycetidae</taxon>
        <taxon>Ophiostomatales</taxon>
        <taxon>Ophiostomataceae</taxon>
        <taxon>Sporothrix</taxon>
    </lineage>
</organism>
<dbReference type="VEuPathDB" id="FungiDB:SPBR_05621"/>
<comment type="caution">
    <text evidence="3">The sequence shown here is derived from an EMBL/GenBank/DDBJ whole genome shotgun (WGS) entry which is preliminary data.</text>
</comment>
<feature type="region of interest" description="Disordered" evidence="1">
    <location>
        <begin position="1"/>
        <end position="96"/>
    </location>
</feature>
<evidence type="ECO:0000256" key="1">
    <source>
        <dbReference type="SAM" id="MobiDB-lite"/>
    </source>
</evidence>
<feature type="compositionally biased region" description="Gly residues" evidence="1">
    <location>
        <begin position="835"/>
        <end position="850"/>
    </location>
</feature>
<protein>
    <recommendedName>
        <fullName evidence="2">Something about silencing protein 4 domain-containing protein</fullName>
    </recommendedName>
</protein>
<feature type="region of interest" description="Disordered" evidence="1">
    <location>
        <begin position="246"/>
        <end position="364"/>
    </location>
</feature>
<keyword evidence="4" id="KW-1185">Reference proteome</keyword>
<dbReference type="GO" id="GO:0033255">
    <property type="term" value="C:SAS acetyltransferase complex"/>
    <property type="evidence" value="ECO:0007669"/>
    <property type="project" value="InterPro"/>
</dbReference>
<dbReference type="EMBL" id="AWTV01000004">
    <property type="protein sequence ID" value="KIH94231.1"/>
    <property type="molecule type" value="Genomic_DNA"/>
</dbReference>
<accession>A0A0C2IYR0</accession>
<feature type="compositionally biased region" description="Low complexity" evidence="1">
    <location>
        <begin position="246"/>
        <end position="274"/>
    </location>
</feature>
<feature type="compositionally biased region" description="Pro residues" evidence="1">
    <location>
        <begin position="750"/>
        <end position="766"/>
    </location>
</feature>
<dbReference type="GO" id="GO:0004402">
    <property type="term" value="F:histone acetyltransferase activity"/>
    <property type="evidence" value="ECO:0007669"/>
    <property type="project" value="TreeGrafter"/>
</dbReference>
<gene>
    <name evidence="3" type="ORF">SPBR_05621</name>
</gene>
<dbReference type="HOGENOM" id="CLU_011914_1_0_1"/>
<evidence type="ECO:0000259" key="2">
    <source>
        <dbReference type="Pfam" id="PF15460"/>
    </source>
</evidence>
<feature type="compositionally biased region" description="Low complexity" evidence="1">
    <location>
        <begin position="306"/>
        <end position="317"/>
    </location>
</feature>
<dbReference type="PANTHER" id="PTHR38422:SF1">
    <property type="entry name" value="SOMETHING ABOUT SILENCING PROTEIN 4"/>
    <property type="match status" value="1"/>
</dbReference>
<dbReference type="PANTHER" id="PTHR38422">
    <property type="entry name" value="SOMETHING ABOUT SILENCING PROTEIN 4"/>
    <property type="match status" value="1"/>
</dbReference>
<dbReference type="InterPro" id="IPR029184">
    <property type="entry name" value="Sas4_dom"/>
</dbReference>
<evidence type="ECO:0000313" key="3">
    <source>
        <dbReference type="EMBL" id="KIH94231.1"/>
    </source>
</evidence>
<dbReference type="AlphaFoldDB" id="A0A0C2IYR0"/>
<evidence type="ECO:0000313" key="4">
    <source>
        <dbReference type="Proteomes" id="UP000031575"/>
    </source>
</evidence>
<dbReference type="RefSeq" id="XP_040622241.1">
    <property type="nucleotide sequence ID" value="XM_040763884.1"/>
</dbReference>
<proteinExistence type="predicted"/>
<feature type="compositionally biased region" description="Low complexity" evidence="1">
    <location>
        <begin position="724"/>
        <end position="735"/>
    </location>
</feature>
<feature type="compositionally biased region" description="Acidic residues" evidence="1">
    <location>
        <begin position="678"/>
        <end position="703"/>
    </location>
</feature>
<reference evidence="3 4" key="1">
    <citation type="journal article" date="2014" name="BMC Genomics">
        <title>Comparative genomics of the major fungal agents of human and animal Sporotrichosis: Sporothrix schenckii and Sporothrix brasiliensis.</title>
        <authorList>
            <person name="Teixeira M.M."/>
            <person name="de Almeida L.G."/>
            <person name="Kubitschek-Barreira P."/>
            <person name="Alves F.L."/>
            <person name="Kioshima E.S."/>
            <person name="Abadio A.K."/>
            <person name="Fernandes L."/>
            <person name="Derengowski L.S."/>
            <person name="Ferreira K.S."/>
            <person name="Souza R.C."/>
            <person name="Ruiz J.C."/>
            <person name="de Andrade N.C."/>
            <person name="Paes H.C."/>
            <person name="Nicola A.M."/>
            <person name="Albuquerque P."/>
            <person name="Gerber A.L."/>
            <person name="Martins V.P."/>
            <person name="Peconick L.D."/>
            <person name="Neto A.V."/>
            <person name="Chaucanez C.B."/>
            <person name="Silva P.A."/>
            <person name="Cunha O.L."/>
            <person name="de Oliveira F.F."/>
            <person name="dos Santos T.C."/>
            <person name="Barros A.L."/>
            <person name="Soares M.A."/>
            <person name="de Oliveira L.M."/>
            <person name="Marini M.M."/>
            <person name="Villalobos-Duno H."/>
            <person name="Cunha M.M."/>
            <person name="de Hoog S."/>
            <person name="da Silveira J.F."/>
            <person name="Henrissat B."/>
            <person name="Nino-Vega G.A."/>
            <person name="Cisalpino P.S."/>
            <person name="Mora-Montes H.M."/>
            <person name="Almeida S.R."/>
            <person name="Stajich J.E."/>
            <person name="Lopes-Bezerra L.M."/>
            <person name="Vasconcelos A.T."/>
            <person name="Felipe M.S."/>
        </authorList>
    </citation>
    <scope>NUCLEOTIDE SEQUENCE [LARGE SCALE GENOMIC DNA]</scope>
    <source>
        <strain evidence="3 4">5110</strain>
    </source>
</reference>